<dbReference type="InterPro" id="IPR000490">
    <property type="entry name" value="Glyco_hydro_17"/>
</dbReference>
<proteinExistence type="inferred from homology"/>
<dbReference type="InterPro" id="IPR017853">
    <property type="entry name" value="GH"/>
</dbReference>
<evidence type="ECO:0000256" key="5">
    <source>
        <dbReference type="ARBA" id="ARBA00023295"/>
    </source>
</evidence>
<comment type="caution">
    <text evidence="10">The sequence shown here is derived from an EMBL/GenBank/DDBJ whole genome shotgun (WGS) entry which is preliminary data.</text>
</comment>
<dbReference type="PANTHER" id="PTHR32227">
    <property type="entry name" value="GLUCAN ENDO-1,3-BETA-GLUCOSIDASE BG1-RELATED-RELATED"/>
    <property type="match status" value="1"/>
</dbReference>
<dbReference type="SUPFAM" id="SSF51445">
    <property type="entry name" value="(Trans)glycosidases"/>
    <property type="match status" value="1"/>
</dbReference>
<evidence type="ECO:0000256" key="3">
    <source>
        <dbReference type="ARBA" id="ARBA00012780"/>
    </source>
</evidence>
<dbReference type="Pfam" id="PF00332">
    <property type="entry name" value="Glyco_hydro_17"/>
    <property type="match status" value="1"/>
</dbReference>
<keyword evidence="4 10" id="KW-0378">Hydrolase</keyword>
<dbReference type="Gene3D" id="3.20.20.80">
    <property type="entry name" value="Glycosidases"/>
    <property type="match status" value="1"/>
</dbReference>
<feature type="chain" id="PRO_5015181419" description="glucan endo-1,3-beta-D-glucosidase" evidence="9">
    <location>
        <begin position="32"/>
        <end position="222"/>
    </location>
</feature>
<evidence type="ECO:0000313" key="11">
    <source>
        <dbReference type="Proteomes" id="UP000238479"/>
    </source>
</evidence>
<feature type="signal peptide" evidence="9">
    <location>
        <begin position="1"/>
        <end position="31"/>
    </location>
</feature>
<dbReference type="AlphaFoldDB" id="A0A2P6R2G1"/>
<evidence type="ECO:0000313" key="10">
    <source>
        <dbReference type="EMBL" id="PRQ40621.1"/>
    </source>
</evidence>
<dbReference type="GO" id="GO:0042973">
    <property type="term" value="F:glucan endo-1,3-beta-D-glucosidase activity"/>
    <property type="evidence" value="ECO:0007669"/>
    <property type="project" value="UniProtKB-EC"/>
</dbReference>
<name>A0A2P6R2G1_ROSCH</name>
<dbReference type="STRING" id="74649.A0A2P6R2G1"/>
<evidence type="ECO:0000256" key="1">
    <source>
        <dbReference type="ARBA" id="ARBA00000382"/>
    </source>
</evidence>
<dbReference type="EMBL" id="PDCK01000042">
    <property type="protein sequence ID" value="PRQ40621.1"/>
    <property type="molecule type" value="Genomic_DNA"/>
</dbReference>
<dbReference type="Gramene" id="PRQ40621">
    <property type="protein sequence ID" value="PRQ40621"/>
    <property type="gene ID" value="RchiOBHm_Chr4g0438021"/>
</dbReference>
<dbReference type="Proteomes" id="UP000238479">
    <property type="component" value="Chromosome 4"/>
</dbReference>
<evidence type="ECO:0000256" key="7">
    <source>
        <dbReference type="ARBA" id="ARBA00033417"/>
    </source>
</evidence>
<keyword evidence="11" id="KW-1185">Reference proteome</keyword>
<accession>A0A2P6R2G1</accession>
<comment type="catalytic activity">
    <reaction evidence="1">
        <text>Hydrolysis of (1-&gt;3)-beta-D-glucosidic linkages in (1-&gt;3)-beta-D-glucans.</text>
        <dbReference type="EC" id="3.2.1.39"/>
    </reaction>
</comment>
<evidence type="ECO:0000256" key="4">
    <source>
        <dbReference type="ARBA" id="ARBA00022801"/>
    </source>
</evidence>
<evidence type="ECO:0000256" key="2">
    <source>
        <dbReference type="ARBA" id="ARBA00008773"/>
    </source>
</evidence>
<dbReference type="OMA" id="MCTRISA"/>
<evidence type="ECO:0000256" key="8">
    <source>
        <dbReference type="RuleBase" id="RU004335"/>
    </source>
</evidence>
<gene>
    <name evidence="10" type="ORF">RchiOBHm_Chr4g0438021</name>
</gene>
<sequence>MAMCTRISAAFLLLCWLICFSGFGFVQRVASLGINFGQLGDNLLQPQQVMSLLRSNNITKTRIYDTNPQIPAAFANSDIELIVTVENEMLSQLTNPQAALQWVTTHIKPYFLSTKITGIMIGNEIDTTDLLASLVPAVSSIQKALSQLGLDSHMKSYPPSAGSFKSEVSGVMSQLLQFLSSTKAPFWINAYPYFAYKGNSKDIPLDHVRFSNAGSSAGVTDP</sequence>
<evidence type="ECO:0000256" key="9">
    <source>
        <dbReference type="SAM" id="SignalP"/>
    </source>
</evidence>
<evidence type="ECO:0000256" key="6">
    <source>
        <dbReference type="ARBA" id="ARBA00033335"/>
    </source>
</evidence>
<keyword evidence="5 10" id="KW-0326">Glycosidase</keyword>
<comment type="similarity">
    <text evidence="2 8">Belongs to the glycosyl hydrolase 17 family.</text>
</comment>
<protein>
    <recommendedName>
        <fullName evidence="3">glucan endo-1,3-beta-D-glucosidase</fullName>
        <ecNumber evidence="3">3.2.1.39</ecNumber>
    </recommendedName>
    <alternativeName>
        <fullName evidence="6">(1-&gt;3)-beta-glucan endohydrolase</fullName>
    </alternativeName>
    <alternativeName>
        <fullName evidence="7">Beta-1,3-endoglucanase</fullName>
    </alternativeName>
</protein>
<keyword evidence="9" id="KW-0732">Signal</keyword>
<reference evidence="10 11" key="1">
    <citation type="journal article" date="2018" name="Nat. Genet.">
        <title>The Rosa genome provides new insights in the design of modern roses.</title>
        <authorList>
            <person name="Bendahmane M."/>
        </authorList>
    </citation>
    <scope>NUCLEOTIDE SEQUENCE [LARGE SCALE GENOMIC DNA]</scope>
    <source>
        <strain evidence="11">cv. Old Blush</strain>
    </source>
</reference>
<dbReference type="GO" id="GO:0005975">
    <property type="term" value="P:carbohydrate metabolic process"/>
    <property type="evidence" value="ECO:0007669"/>
    <property type="project" value="InterPro"/>
</dbReference>
<dbReference type="InterPro" id="IPR044965">
    <property type="entry name" value="Glyco_hydro_17_plant"/>
</dbReference>
<organism evidence="10 11">
    <name type="scientific">Rosa chinensis</name>
    <name type="common">China rose</name>
    <dbReference type="NCBI Taxonomy" id="74649"/>
    <lineage>
        <taxon>Eukaryota</taxon>
        <taxon>Viridiplantae</taxon>
        <taxon>Streptophyta</taxon>
        <taxon>Embryophyta</taxon>
        <taxon>Tracheophyta</taxon>
        <taxon>Spermatophyta</taxon>
        <taxon>Magnoliopsida</taxon>
        <taxon>eudicotyledons</taxon>
        <taxon>Gunneridae</taxon>
        <taxon>Pentapetalae</taxon>
        <taxon>rosids</taxon>
        <taxon>fabids</taxon>
        <taxon>Rosales</taxon>
        <taxon>Rosaceae</taxon>
        <taxon>Rosoideae</taxon>
        <taxon>Rosoideae incertae sedis</taxon>
        <taxon>Rosa</taxon>
    </lineage>
</organism>
<dbReference type="EC" id="3.2.1.39" evidence="3"/>